<keyword evidence="12" id="KW-1185">Reference proteome</keyword>
<feature type="domain" description="GIY-YIG" evidence="10">
    <location>
        <begin position="23"/>
        <end position="105"/>
    </location>
</feature>
<keyword evidence="4 8" id="KW-0378">Hydrolase</keyword>
<dbReference type="PANTHER" id="PTHR20208">
    <property type="entry name" value="STRUCTURE-SPECIFIC ENDONUCLEASE SUBUNIT SLX1"/>
    <property type="match status" value="1"/>
</dbReference>
<comment type="subunit">
    <text evidence="8">Forms a heterodimer with a member of the SLX4 family.</text>
</comment>
<dbReference type="InterPro" id="IPR000305">
    <property type="entry name" value="GIY-YIG_endonuc"/>
</dbReference>
<feature type="region of interest" description="Disordered" evidence="9">
    <location>
        <begin position="410"/>
        <end position="454"/>
    </location>
</feature>
<keyword evidence="3 8" id="KW-0227">DNA damage</keyword>
<reference evidence="11" key="1">
    <citation type="submission" date="2022-11" db="EMBL/GenBank/DDBJ databases">
        <authorList>
            <person name="Hyden B.L."/>
            <person name="Feng K."/>
            <person name="Yates T."/>
            <person name="Jawdy S."/>
            <person name="Smart L.B."/>
            <person name="Muchero W."/>
        </authorList>
    </citation>
    <scope>NUCLEOTIDE SEQUENCE</scope>
    <source>
        <tissue evidence="11">Shoot tip</tissue>
    </source>
</reference>
<evidence type="ECO:0000313" key="11">
    <source>
        <dbReference type="EMBL" id="KAJ6763694.1"/>
    </source>
</evidence>
<dbReference type="FunFam" id="3.40.1440.10:FF:000005">
    <property type="entry name" value="Structure-specific endonuclease subunit SLX1 homolog"/>
    <property type="match status" value="1"/>
</dbReference>
<sequence>MTRKRNTHKNAQELGEAEKGKDGFFACYLLTSLSPRFKGHTYIGFTVNPRRRIRQHNGELRSGACRTKKRRPWEMVFCIYGFPTNVAALQFEWAWQHPTESVAVRQAAAAFKSFSGVANKIKLAYTMLNLPSWQSLNISVNYFSTKYKVHSVGCPSLPKNMKVQICPMDELPCYCDSGDNLFEERDNEDAWDSEEEYEKATDGSGTVEANLAELEASSLDELPCYNGREEDIFEAGYGETEYREACNRSEPVHERSNESANTLGTVKETNADIIVHSSEDFAHSIDKTSDKQFRWFEEYGQQGEREPPSPELDHAHPFHFMNSLARKASSMNSQARKASQIATCFSKSMAGDRDALTLTDEDVSELDWQRGKKLVVDKDDEASNTSETVKEIHVDAHPSVDAHCINKASREQFERSEPHVKQDQRESPSPEPDYAEPFGFMKQPSRKASSIATKFSARETRDGGVLTLIDEDASEFDWPRWKKLPCRVINGKDQALIPRSFIPREIEVIDLLSPSPECRIRPCNKKRRVSHVYPVIIDLT</sequence>
<evidence type="ECO:0000259" key="10">
    <source>
        <dbReference type="PROSITE" id="PS50164"/>
    </source>
</evidence>
<dbReference type="AlphaFoldDB" id="A0A9Q1AAA8"/>
<dbReference type="PANTHER" id="PTHR20208:SF10">
    <property type="entry name" value="STRUCTURE-SPECIFIC ENDONUCLEASE SUBUNIT SLX1"/>
    <property type="match status" value="1"/>
</dbReference>
<dbReference type="CDD" id="cd10455">
    <property type="entry name" value="GIY-YIG_SLX1"/>
    <property type="match status" value="1"/>
</dbReference>
<dbReference type="PROSITE" id="PS50164">
    <property type="entry name" value="GIY_YIG"/>
    <property type="match status" value="1"/>
</dbReference>
<dbReference type="InterPro" id="IPR027520">
    <property type="entry name" value="Slx1"/>
</dbReference>
<dbReference type="GO" id="GO:0033557">
    <property type="term" value="C:Slx1-Slx4 complex"/>
    <property type="evidence" value="ECO:0007669"/>
    <property type="project" value="UniProtKB-UniRule"/>
</dbReference>
<dbReference type="EC" id="3.1.-.-" evidence="8"/>
<evidence type="ECO:0000256" key="7">
    <source>
        <dbReference type="ARBA" id="ARBA00023242"/>
    </source>
</evidence>
<dbReference type="HAMAP" id="MF_03100">
    <property type="entry name" value="Endonuc_su_Slx1"/>
    <property type="match status" value="1"/>
</dbReference>
<evidence type="ECO:0000256" key="9">
    <source>
        <dbReference type="SAM" id="MobiDB-lite"/>
    </source>
</evidence>
<dbReference type="GO" id="GO:0008821">
    <property type="term" value="F:crossover junction DNA endonuclease activity"/>
    <property type="evidence" value="ECO:0007669"/>
    <property type="project" value="TreeGrafter"/>
</dbReference>
<keyword evidence="1 8" id="KW-0540">Nuclease</keyword>
<keyword evidence="2 8" id="KW-0255">Endonuclease</keyword>
<feature type="compositionally biased region" description="Basic and acidic residues" evidence="9">
    <location>
        <begin position="410"/>
        <end position="428"/>
    </location>
</feature>
<organism evidence="11 12">
    <name type="scientific">Salix purpurea</name>
    <name type="common">Purple osier willow</name>
    <dbReference type="NCBI Taxonomy" id="77065"/>
    <lineage>
        <taxon>Eukaryota</taxon>
        <taxon>Viridiplantae</taxon>
        <taxon>Streptophyta</taxon>
        <taxon>Embryophyta</taxon>
        <taxon>Tracheophyta</taxon>
        <taxon>Spermatophyta</taxon>
        <taxon>Magnoliopsida</taxon>
        <taxon>eudicotyledons</taxon>
        <taxon>Gunneridae</taxon>
        <taxon>Pentapetalae</taxon>
        <taxon>rosids</taxon>
        <taxon>fabids</taxon>
        <taxon>Malpighiales</taxon>
        <taxon>Salicaceae</taxon>
        <taxon>Saliceae</taxon>
        <taxon>Salix</taxon>
    </lineage>
</organism>
<evidence type="ECO:0000256" key="1">
    <source>
        <dbReference type="ARBA" id="ARBA00022722"/>
    </source>
</evidence>
<comment type="function">
    <text evidence="8">Catalytic subunit of a heterodimeric structure-specific endonuclease that resolves DNA secondary structures generated during DNA repair and recombination. Has endonuclease activity towards branched DNA substrates, introducing single-strand cuts in duplex DNA close to junctions with ss-DNA.</text>
</comment>
<evidence type="ECO:0000256" key="5">
    <source>
        <dbReference type="ARBA" id="ARBA00023172"/>
    </source>
</evidence>
<proteinExistence type="inferred from homology"/>
<evidence type="ECO:0000256" key="8">
    <source>
        <dbReference type="HAMAP-Rule" id="MF_03100"/>
    </source>
</evidence>
<comment type="caution">
    <text evidence="8">Lacks conserved residue(s) required for the propagation of feature annotation.</text>
</comment>
<evidence type="ECO:0000256" key="4">
    <source>
        <dbReference type="ARBA" id="ARBA00022801"/>
    </source>
</evidence>
<keyword evidence="7 8" id="KW-0539">Nucleus</keyword>
<dbReference type="Proteomes" id="UP001151532">
    <property type="component" value="Chromosome 13"/>
</dbReference>
<comment type="subcellular location">
    <subcellularLocation>
        <location evidence="8">Nucleus</location>
    </subcellularLocation>
</comment>
<dbReference type="OrthoDB" id="24645at2759"/>
<reference evidence="11" key="2">
    <citation type="journal article" date="2023" name="Int. J. Mol. Sci.">
        <title>De Novo Assembly and Annotation of 11 Diverse Shrub Willow (Salix) Genomes Reveals Novel Gene Organization in Sex-Linked Regions.</title>
        <authorList>
            <person name="Hyden B."/>
            <person name="Feng K."/>
            <person name="Yates T.B."/>
            <person name="Jawdy S."/>
            <person name="Cereghino C."/>
            <person name="Smart L.B."/>
            <person name="Muchero W."/>
        </authorList>
    </citation>
    <scope>NUCLEOTIDE SEQUENCE</scope>
    <source>
        <tissue evidence="11">Shoot tip</tissue>
    </source>
</reference>
<name>A0A9Q1AAA8_SALPP</name>
<accession>A0A9Q1AAA8</accession>
<evidence type="ECO:0000256" key="2">
    <source>
        <dbReference type="ARBA" id="ARBA00022759"/>
    </source>
</evidence>
<evidence type="ECO:0000256" key="6">
    <source>
        <dbReference type="ARBA" id="ARBA00023204"/>
    </source>
</evidence>
<dbReference type="Gene3D" id="3.40.1440.10">
    <property type="entry name" value="GIY-YIG endonuclease"/>
    <property type="match status" value="1"/>
</dbReference>
<comment type="similarity">
    <text evidence="8">Belongs to the SLX1 family.</text>
</comment>
<dbReference type="Pfam" id="PF01541">
    <property type="entry name" value="GIY-YIG"/>
    <property type="match status" value="1"/>
</dbReference>
<dbReference type="GO" id="GO:0000724">
    <property type="term" value="P:double-strand break repair via homologous recombination"/>
    <property type="evidence" value="ECO:0007669"/>
    <property type="project" value="TreeGrafter"/>
</dbReference>
<dbReference type="InterPro" id="IPR050381">
    <property type="entry name" value="SLX1_endonuclease"/>
</dbReference>
<comment type="caution">
    <text evidence="11">The sequence shown here is derived from an EMBL/GenBank/DDBJ whole genome shotgun (WGS) entry which is preliminary data.</text>
</comment>
<dbReference type="SUPFAM" id="SSF82771">
    <property type="entry name" value="GIY-YIG endonuclease"/>
    <property type="match status" value="1"/>
</dbReference>
<evidence type="ECO:0000313" key="12">
    <source>
        <dbReference type="Proteomes" id="UP001151532"/>
    </source>
</evidence>
<keyword evidence="6 8" id="KW-0234">DNA repair</keyword>
<dbReference type="EMBL" id="JAPFFK010000005">
    <property type="protein sequence ID" value="KAJ6763694.1"/>
    <property type="molecule type" value="Genomic_DNA"/>
</dbReference>
<evidence type="ECO:0000256" key="3">
    <source>
        <dbReference type="ARBA" id="ARBA00022763"/>
    </source>
</evidence>
<dbReference type="InterPro" id="IPR035901">
    <property type="entry name" value="GIY-YIG_endonuc_sf"/>
</dbReference>
<keyword evidence="5 8" id="KW-0233">DNA recombination</keyword>
<comment type="cofactor">
    <cofactor evidence="8">
        <name>a divalent metal cation</name>
        <dbReference type="ChEBI" id="CHEBI:60240"/>
    </cofactor>
</comment>
<dbReference type="GO" id="GO:0017108">
    <property type="term" value="F:5'-flap endonuclease activity"/>
    <property type="evidence" value="ECO:0007669"/>
    <property type="project" value="InterPro"/>
</dbReference>
<gene>
    <name evidence="11" type="ORF">OIU79_024272</name>
</gene>
<protein>
    <recommendedName>
        <fullName evidence="8">Structure-specific endonuclease subunit SLX1 homolog</fullName>
        <ecNumber evidence="8">3.1.-.-</ecNumber>
    </recommendedName>
</protein>